<evidence type="ECO:0000256" key="2">
    <source>
        <dbReference type="SAM" id="MobiDB-lite"/>
    </source>
</evidence>
<accession>A0A438F3Q1</accession>
<keyword evidence="4" id="KW-0328">Glycosyltransferase</keyword>
<evidence type="ECO:0000256" key="3">
    <source>
        <dbReference type="SAM" id="SignalP"/>
    </source>
</evidence>
<evidence type="ECO:0000256" key="1">
    <source>
        <dbReference type="ARBA" id="ARBA00006349"/>
    </source>
</evidence>
<comment type="similarity">
    <text evidence="1">Belongs to the HSBP1 family.</text>
</comment>
<organism evidence="4 5">
    <name type="scientific">Vitis vinifera</name>
    <name type="common">Grape</name>
    <dbReference type="NCBI Taxonomy" id="29760"/>
    <lineage>
        <taxon>Eukaryota</taxon>
        <taxon>Viridiplantae</taxon>
        <taxon>Streptophyta</taxon>
        <taxon>Embryophyta</taxon>
        <taxon>Tracheophyta</taxon>
        <taxon>Spermatophyta</taxon>
        <taxon>Magnoliopsida</taxon>
        <taxon>eudicotyledons</taxon>
        <taxon>Gunneridae</taxon>
        <taxon>Pentapetalae</taxon>
        <taxon>rosids</taxon>
        <taxon>Vitales</taxon>
        <taxon>Vitaceae</taxon>
        <taxon>Viteae</taxon>
        <taxon>Vitis</taxon>
    </lineage>
</organism>
<name>A0A438F3Q1_VITVI</name>
<feature type="region of interest" description="Disordered" evidence="2">
    <location>
        <begin position="467"/>
        <end position="493"/>
    </location>
</feature>
<dbReference type="Pfam" id="PF06825">
    <property type="entry name" value="HSBP1"/>
    <property type="match status" value="1"/>
</dbReference>
<gene>
    <name evidence="4" type="primary">ALG3_1</name>
    <name evidence="4" type="ORF">CK203_071438</name>
</gene>
<evidence type="ECO:0000313" key="5">
    <source>
        <dbReference type="Proteomes" id="UP000288805"/>
    </source>
</evidence>
<feature type="signal peptide" evidence="3">
    <location>
        <begin position="1"/>
        <end position="26"/>
    </location>
</feature>
<keyword evidence="3" id="KW-0732">Signal</keyword>
<dbReference type="InterPro" id="IPR009643">
    <property type="entry name" value="HS1-bd"/>
</dbReference>
<evidence type="ECO:0000313" key="4">
    <source>
        <dbReference type="EMBL" id="RVW54628.1"/>
    </source>
</evidence>
<protein>
    <submittedName>
        <fullName evidence="4">Dol-P-Man:Man(5)GlcNAc(2)-PP-Dol alpha-1,3-mannosyltransferase</fullName>
    </submittedName>
</protein>
<dbReference type="EMBL" id="QGNW01001126">
    <property type="protein sequence ID" value="RVW54628.1"/>
    <property type="molecule type" value="Genomic_DNA"/>
</dbReference>
<dbReference type="Gene3D" id="1.20.5.430">
    <property type="match status" value="1"/>
</dbReference>
<comment type="caution">
    <text evidence="4">The sequence shown here is derived from an EMBL/GenBank/DDBJ whole genome shotgun (WGS) entry which is preliminary data.</text>
</comment>
<dbReference type="GO" id="GO:0003714">
    <property type="term" value="F:transcription corepressor activity"/>
    <property type="evidence" value="ECO:0007669"/>
    <property type="project" value="InterPro"/>
</dbReference>
<reference evidence="4 5" key="1">
    <citation type="journal article" date="2018" name="PLoS Genet.">
        <title>Population sequencing reveals clonal diversity and ancestral inbreeding in the grapevine cultivar Chardonnay.</title>
        <authorList>
            <person name="Roach M.J."/>
            <person name="Johnson D.L."/>
            <person name="Bohlmann J."/>
            <person name="van Vuuren H.J."/>
            <person name="Jones S.J."/>
            <person name="Pretorius I.S."/>
            <person name="Schmidt S.A."/>
            <person name="Borneman A.R."/>
        </authorList>
    </citation>
    <scope>NUCLEOTIDE SEQUENCE [LARGE SCALE GENOMIC DNA]</scope>
    <source>
        <strain evidence="5">cv. Chardonnay</strain>
        <tissue evidence="4">Leaf</tissue>
    </source>
</reference>
<dbReference type="Proteomes" id="UP000288805">
    <property type="component" value="Unassembled WGS sequence"/>
</dbReference>
<keyword evidence="4" id="KW-0808">Transferase</keyword>
<feature type="chain" id="PRO_5019032258" evidence="3">
    <location>
        <begin position="27"/>
        <end position="493"/>
    </location>
</feature>
<feature type="compositionally biased region" description="Basic and acidic residues" evidence="2">
    <location>
        <begin position="483"/>
        <end position="493"/>
    </location>
</feature>
<dbReference type="InterPro" id="IPR007873">
    <property type="entry name" value="Glycosyltransferase_ALG3"/>
</dbReference>
<dbReference type="PANTHER" id="PTHR19424:SF0">
    <property type="entry name" value="HEAT SHOCK FACTOR BINDING PROTEIN 1"/>
    <property type="match status" value="1"/>
</dbReference>
<dbReference type="Pfam" id="PF05208">
    <property type="entry name" value="ALG3"/>
    <property type="match status" value="1"/>
</dbReference>
<proteinExistence type="inferred from homology"/>
<sequence>MTVFAVTLLHAALASLLFQRWHLVSCFDKDECAPLCSAFITPHVEVPKTLLYSYEYWWSDIGFSRCSNSAGIHMFALLSGEWLCRFWWGYLLLYHTQLHIYQGLLILGVSSSTFGTFPNLMHESLPTGLVNLINLDNQSVNFKFVPEPIFVSKPFAFHCWLLTLYCLQLLLIIGGASKNEGGLLNFLHSRFVSMKLGVTGSSSFFKQLFSCNSTCKILNEDHIVTTMFVGNFIGILCARSLHYQFYSWYFFSLPYLLWKTPFPTFLRSGTLLERIPLKHLFICLAPLSLITVAWWLVVGTWQEEKVNVKQLININSSHRLQLCFTSLRSYETAKQRSTAKNGALKLEVTANGDQLHFTNWSCWQDGQNLEDPKSTADMTVFVQNLLQQMQSRFQAMSDSIVTKNILFHSQFDGNEYYRHQRPVGVRVRHICIETDWWEVLYFLDLDSLDEMGNSINELEQSINELRAEMGAEGSPSPLAPPKSKPDEVKPDDS</sequence>
<dbReference type="AlphaFoldDB" id="A0A438F3Q1"/>
<dbReference type="PANTHER" id="PTHR19424">
    <property type="entry name" value="HEAT SHOCK FACTOR BINDING PROTEIN 1"/>
    <property type="match status" value="1"/>
</dbReference>
<dbReference type="GO" id="GO:0000030">
    <property type="term" value="F:mannosyltransferase activity"/>
    <property type="evidence" value="ECO:0007669"/>
    <property type="project" value="InterPro"/>
</dbReference>